<dbReference type="Proteomes" id="UP000265618">
    <property type="component" value="Unassembled WGS sequence"/>
</dbReference>
<organism evidence="1 2">
    <name type="scientific">Kipferlia bialata</name>
    <dbReference type="NCBI Taxonomy" id="797122"/>
    <lineage>
        <taxon>Eukaryota</taxon>
        <taxon>Metamonada</taxon>
        <taxon>Carpediemonas-like organisms</taxon>
        <taxon>Kipferlia</taxon>
    </lineage>
</organism>
<protein>
    <submittedName>
        <fullName evidence="1">Uncharacterized protein</fullName>
    </submittedName>
</protein>
<reference evidence="1 2" key="1">
    <citation type="journal article" date="2018" name="PLoS ONE">
        <title>The draft genome of Kipferlia bialata reveals reductive genome evolution in fornicate parasites.</title>
        <authorList>
            <person name="Tanifuji G."/>
            <person name="Takabayashi S."/>
            <person name="Kume K."/>
            <person name="Takagi M."/>
            <person name="Nakayama T."/>
            <person name="Kamikawa R."/>
            <person name="Inagaki Y."/>
            <person name="Hashimoto T."/>
        </authorList>
    </citation>
    <scope>NUCLEOTIDE SEQUENCE [LARGE SCALE GENOMIC DNA]</scope>
    <source>
        <strain evidence="1">NY0173</strain>
    </source>
</reference>
<dbReference type="AlphaFoldDB" id="A0A391P7F8"/>
<gene>
    <name evidence="1" type="ORF">KIPB_017322</name>
</gene>
<comment type="caution">
    <text evidence="1">The sequence shown here is derived from an EMBL/GenBank/DDBJ whole genome shotgun (WGS) entry which is preliminary data.</text>
</comment>
<accession>A0A391P7F8</accession>
<evidence type="ECO:0000313" key="2">
    <source>
        <dbReference type="Proteomes" id="UP000265618"/>
    </source>
</evidence>
<proteinExistence type="predicted"/>
<name>A0A391P7F8_9EUKA</name>
<dbReference type="EMBL" id="BDIP01011454">
    <property type="protein sequence ID" value="GCA65533.1"/>
    <property type="molecule type" value="Genomic_DNA"/>
</dbReference>
<sequence>MPATPIMRKHSKNRPISRR</sequence>
<keyword evidence="2" id="KW-1185">Reference proteome</keyword>
<feature type="non-terminal residue" evidence="1">
    <location>
        <position position="19"/>
    </location>
</feature>
<evidence type="ECO:0000313" key="1">
    <source>
        <dbReference type="EMBL" id="GCA65533.1"/>
    </source>
</evidence>